<evidence type="ECO:0000313" key="10">
    <source>
        <dbReference type="Proteomes" id="UP000257080"/>
    </source>
</evidence>
<feature type="transmembrane region" description="Helical" evidence="7">
    <location>
        <begin position="132"/>
        <end position="152"/>
    </location>
</feature>
<evidence type="ECO:0000256" key="2">
    <source>
        <dbReference type="ARBA" id="ARBA00022448"/>
    </source>
</evidence>
<dbReference type="OrthoDB" id="3173654at2"/>
<proteinExistence type="inferred from homology"/>
<name>A0A3E0W9N8_9MICO</name>
<keyword evidence="6 7" id="KW-0472">Membrane</keyword>
<evidence type="ECO:0000256" key="3">
    <source>
        <dbReference type="ARBA" id="ARBA00022475"/>
    </source>
</evidence>
<reference evidence="9 10" key="1">
    <citation type="submission" date="2017-04" db="EMBL/GenBank/DDBJ databases">
        <title>Comparative genome analysis of Subtercola boreus.</title>
        <authorList>
            <person name="Cho Y.-J."/>
            <person name="Cho A."/>
            <person name="Kim O.-S."/>
            <person name="Lee J.-I."/>
        </authorList>
    </citation>
    <scope>NUCLEOTIDE SEQUENCE [LARGE SCALE GENOMIC DNA]</scope>
    <source>
        <strain evidence="9 10">P28004</strain>
    </source>
</reference>
<feature type="transmembrane region" description="Helical" evidence="7">
    <location>
        <begin position="108"/>
        <end position="126"/>
    </location>
</feature>
<dbReference type="AlphaFoldDB" id="A0A3E0W9N8"/>
<dbReference type="EMBL" id="NBXE01000035">
    <property type="protein sequence ID" value="RFA24977.1"/>
    <property type="molecule type" value="Genomic_DNA"/>
</dbReference>
<evidence type="ECO:0000259" key="8">
    <source>
        <dbReference type="PROSITE" id="PS50928"/>
    </source>
</evidence>
<dbReference type="PROSITE" id="PS50928">
    <property type="entry name" value="ABC_TM1"/>
    <property type="match status" value="1"/>
</dbReference>
<keyword evidence="4 7" id="KW-0812">Transmembrane</keyword>
<comment type="subcellular location">
    <subcellularLocation>
        <location evidence="1 7">Cell membrane</location>
        <topology evidence="1 7">Multi-pass membrane protein</topology>
    </subcellularLocation>
</comment>
<evidence type="ECO:0000256" key="5">
    <source>
        <dbReference type="ARBA" id="ARBA00022989"/>
    </source>
</evidence>
<evidence type="ECO:0000256" key="1">
    <source>
        <dbReference type="ARBA" id="ARBA00004651"/>
    </source>
</evidence>
<dbReference type="PANTHER" id="PTHR30151:SF0">
    <property type="entry name" value="ABC TRANSPORTER PERMEASE PROTEIN MJ0413-RELATED"/>
    <property type="match status" value="1"/>
</dbReference>
<dbReference type="GO" id="GO:0005886">
    <property type="term" value="C:plasma membrane"/>
    <property type="evidence" value="ECO:0007669"/>
    <property type="project" value="UniProtKB-SubCell"/>
</dbReference>
<evidence type="ECO:0000256" key="6">
    <source>
        <dbReference type="ARBA" id="ARBA00023136"/>
    </source>
</evidence>
<keyword evidence="5 7" id="KW-1133">Transmembrane helix</keyword>
<keyword evidence="2 7" id="KW-0813">Transport</keyword>
<feature type="transmembrane region" description="Helical" evidence="7">
    <location>
        <begin position="228"/>
        <end position="254"/>
    </location>
</feature>
<dbReference type="RefSeq" id="WP_116419875.1">
    <property type="nucleotide sequence ID" value="NZ_NBXC01000030.1"/>
</dbReference>
<comment type="similarity">
    <text evidence="7">Belongs to the binding-protein-dependent transport system permease family.</text>
</comment>
<evidence type="ECO:0000313" key="9">
    <source>
        <dbReference type="EMBL" id="RFA24977.1"/>
    </source>
</evidence>
<dbReference type="InterPro" id="IPR000515">
    <property type="entry name" value="MetI-like"/>
</dbReference>
<accession>A0A3E0W9N8</accession>
<comment type="caution">
    <text evidence="9">The sequence shown here is derived from an EMBL/GenBank/DDBJ whole genome shotgun (WGS) entry which is preliminary data.</text>
</comment>
<organism evidence="9 10">
    <name type="scientific">Subtercola boreus</name>
    <dbReference type="NCBI Taxonomy" id="120213"/>
    <lineage>
        <taxon>Bacteria</taxon>
        <taxon>Bacillati</taxon>
        <taxon>Actinomycetota</taxon>
        <taxon>Actinomycetes</taxon>
        <taxon>Micrococcales</taxon>
        <taxon>Microbacteriaceae</taxon>
        <taxon>Subtercola</taxon>
    </lineage>
</organism>
<evidence type="ECO:0000256" key="4">
    <source>
        <dbReference type="ARBA" id="ARBA00022692"/>
    </source>
</evidence>
<dbReference type="GO" id="GO:0055085">
    <property type="term" value="P:transmembrane transport"/>
    <property type="evidence" value="ECO:0007669"/>
    <property type="project" value="InterPro"/>
</dbReference>
<protein>
    <recommendedName>
        <fullName evidence="8">ABC transmembrane type-1 domain-containing protein</fullName>
    </recommendedName>
</protein>
<feature type="transmembrane region" description="Helical" evidence="7">
    <location>
        <begin position="12"/>
        <end position="33"/>
    </location>
</feature>
<keyword evidence="3" id="KW-1003">Cell membrane</keyword>
<dbReference type="SUPFAM" id="SSF161098">
    <property type="entry name" value="MetI-like"/>
    <property type="match status" value="1"/>
</dbReference>
<feature type="domain" description="ABC transmembrane type-1" evidence="8">
    <location>
        <begin position="63"/>
        <end position="247"/>
    </location>
</feature>
<dbReference type="Gene3D" id="1.10.3720.10">
    <property type="entry name" value="MetI-like"/>
    <property type="match status" value="1"/>
</dbReference>
<sequence>MPTIPRLIVNRVALVVLAALIATGIWVAFLPLFHVSPLIGKNPADVWAYLVTGKNAGKNLPEILGYLLQTIRDFAVGYAVGLAIAFLAAVVFSLSVTLENILMPTATILRSIPVIVITPLITLIFGVTIGGVTAIVTLVVFLPALANILYGLRRAQAQHGDLVHAYGGSSLQLLWKVALPGSLPAVMASARISVPAAVTGAMIGEWLATGGGLGGFISRSAGSFGYDAMWASAVLITGFTMLAYTVVSILDALVDRRFGALV</sequence>
<dbReference type="PANTHER" id="PTHR30151">
    <property type="entry name" value="ALKANE SULFONATE ABC TRANSPORTER-RELATED, MEMBRANE SUBUNIT"/>
    <property type="match status" value="1"/>
</dbReference>
<gene>
    <name evidence="9" type="ORF">B7R25_15590</name>
</gene>
<feature type="transmembrane region" description="Helical" evidence="7">
    <location>
        <begin position="75"/>
        <end position="96"/>
    </location>
</feature>
<dbReference type="Pfam" id="PF00528">
    <property type="entry name" value="BPD_transp_1"/>
    <property type="match status" value="1"/>
</dbReference>
<evidence type="ECO:0000256" key="7">
    <source>
        <dbReference type="RuleBase" id="RU363032"/>
    </source>
</evidence>
<dbReference type="InterPro" id="IPR035906">
    <property type="entry name" value="MetI-like_sf"/>
</dbReference>
<dbReference type="Proteomes" id="UP000257080">
    <property type="component" value="Unassembled WGS sequence"/>
</dbReference>